<organism evidence="3 4">
    <name type="scientific">Haloquadratum walsbyi J07HQW2</name>
    <dbReference type="NCBI Taxonomy" id="1238425"/>
    <lineage>
        <taxon>Archaea</taxon>
        <taxon>Methanobacteriati</taxon>
        <taxon>Methanobacteriota</taxon>
        <taxon>Stenosarchaea group</taxon>
        <taxon>Halobacteria</taxon>
        <taxon>Halobacteriales</taxon>
        <taxon>Haloferacaceae</taxon>
        <taxon>Haloquadratum</taxon>
    </lineage>
</organism>
<feature type="domain" description="Archaeal Type IV pilin N-terminal" evidence="2">
    <location>
        <begin position="12"/>
        <end position="74"/>
    </location>
</feature>
<gene>
    <name evidence="3" type="ORF">J07HQW2_00413</name>
</gene>
<evidence type="ECO:0000256" key="1">
    <source>
        <dbReference type="SAM" id="Phobius"/>
    </source>
</evidence>
<keyword evidence="1" id="KW-1133">Transmembrane helix</keyword>
<evidence type="ECO:0000259" key="2">
    <source>
        <dbReference type="Pfam" id="PF07790"/>
    </source>
</evidence>
<dbReference type="HOGENOM" id="CLU_1954624_0_0_2"/>
<proteinExistence type="predicted"/>
<dbReference type="InterPro" id="IPR012859">
    <property type="entry name" value="Pilin_N_archaeal"/>
</dbReference>
<name>U1MUH0_9EURY</name>
<protein>
    <recommendedName>
        <fullName evidence="2">Archaeal Type IV pilin N-terminal domain-containing protein</fullName>
    </recommendedName>
</protein>
<keyword evidence="1" id="KW-0472">Membrane</keyword>
<dbReference type="RefSeq" id="WP_021053473.1">
    <property type="nucleotide sequence ID" value="NZ_KE356561.1"/>
</dbReference>
<dbReference type="Proteomes" id="UP000030710">
    <property type="component" value="Unassembled WGS sequence"/>
</dbReference>
<dbReference type="EMBL" id="KE356561">
    <property type="protein sequence ID" value="ERG93979.1"/>
    <property type="molecule type" value="Genomic_DNA"/>
</dbReference>
<feature type="transmembrane region" description="Helical" evidence="1">
    <location>
        <begin position="12"/>
        <end position="38"/>
    </location>
</feature>
<dbReference type="Pfam" id="PF07790">
    <property type="entry name" value="Pilin_N"/>
    <property type="match status" value="1"/>
</dbReference>
<dbReference type="AlphaFoldDB" id="U1MUH0"/>
<accession>U1MUH0</accession>
<dbReference type="STRING" id="1238425.J07HQW2_00413"/>
<evidence type="ECO:0000313" key="3">
    <source>
        <dbReference type="EMBL" id="ERG93979.1"/>
    </source>
</evidence>
<keyword evidence="1" id="KW-0812">Transmembrane</keyword>
<evidence type="ECO:0000313" key="4">
    <source>
        <dbReference type="Proteomes" id="UP000030710"/>
    </source>
</evidence>
<sequence>MIDNSNAIDETAASPILAIVLVLAITVILTGGIGTFVLDLGESQLEGATSNADLGVRVSESNGEVTILVKSGTADELQVLVDGQVSEDSLIDAKPGDIIQFTSPSSGTRLTLLEIDDSKITVALDTEM</sequence>
<reference evidence="3 4" key="1">
    <citation type="journal article" date="2013" name="PLoS ONE">
        <title>Assembly-driven community genomics of a hypersaline microbial ecosystem.</title>
        <authorList>
            <person name="Podell S."/>
            <person name="Ugalde J.A."/>
            <person name="Narasingarao P."/>
            <person name="Banfield J.F."/>
            <person name="Heidelberg K.B."/>
            <person name="Allen E.E."/>
        </authorList>
    </citation>
    <scope>NUCLEOTIDE SEQUENCE [LARGE SCALE GENOMIC DNA]</scope>
    <source>
        <strain evidence="4">J07HQW2</strain>
    </source>
</reference>